<dbReference type="Proteomes" id="UP001371305">
    <property type="component" value="Unassembled WGS sequence"/>
</dbReference>
<proteinExistence type="predicted"/>
<comment type="caution">
    <text evidence="1">The sequence shown here is derived from an EMBL/GenBank/DDBJ whole genome shotgun (WGS) entry which is preliminary data.</text>
</comment>
<gene>
    <name evidence="1" type="ORF">WKV53_07125</name>
</gene>
<keyword evidence="2" id="KW-1185">Reference proteome</keyword>
<protein>
    <submittedName>
        <fullName evidence="1">Uncharacterized protein</fullName>
    </submittedName>
</protein>
<accession>A0ABU9ARC5</accession>
<name>A0ABU9ARC5_9BACT</name>
<evidence type="ECO:0000313" key="1">
    <source>
        <dbReference type="EMBL" id="MEK7950260.1"/>
    </source>
</evidence>
<sequence>MLLQTGDIKAAWKASLRDSELLTYPTFDYAIGRATEVSRLLTCAPLRSVAEGYQKGATITLDLRGFLNHLQHAKQLLEENIQLLQWDYFASFPAVGREQFTRDGGRIGPRLARIDCRPHGHAILTEVHIREDGRGQNCGFRDLRLCETVVTDDKGPIKLHRRRATTGILDQLSKLQSLLEGRSDKELQLIPNPEESQAAGAVKIA</sequence>
<dbReference type="EMBL" id="JBBUKT010000002">
    <property type="protein sequence ID" value="MEK7950260.1"/>
    <property type="molecule type" value="Genomic_DNA"/>
</dbReference>
<evidence type="ECO:0000313" key="2">
    <source>
        <dbReference type="Proteomes" id="UP001371305"/>
    </source>
</evidence>
<organism evidence="1 2">
    <name type="scientific">Luteolibacter soli</name>
    <dbReference type="NCBI Taxonomy" id="3135280"/>
    <lineage>
        <taxon>Bacteria</taxon>
        <taxon>Pseudomonadati</taxon>
        <taxon>Verrucomicrobiota</taxon>
        <taxon>Verrucomicrobiia</taxon>
        <taxon>Verrucomicrobiales</taxon>
        <taxon>Verrucomicrobiaceae</taxon>
        <taxon>Luteolibacter</taxon>
    </lineage>
</organism>
<dbReference type="RefSeq" id="WP_341403717.1">
    <property type="nucleotide sequence ID" value="NZ_JBBUKT010000002.1"/>
</dbReference>
<reference evidence="1 2" key="1">
    <citation type="submission" date="2024-04" db="EMBL/GenBank/DDBJ databases">
        <title>Luteolibacter sp. isolated from soil.</title>
        <authorList>
            <person name="An J."/>
        </authorList>
    </citation>
    <scope>NUCLEOTIDE SEQUENCE [LARGE SCALE GENOMIC DNA]</scope>
    <source>
        <strain evidence="1 2">Y139</strain>
    </source>
</reference>